<gene>
    <name evidence="2" type="ORF">SAMN06264849_106165</name>
</gene>
<dbReference type="SUPFAM" id="SSF53474">
    <property type="entry name" value="alpha/beta-Hydrolases"/>
    <property type="match status" value="1"/>
</dbReference>
<keyword evidence="3" id="KW-1185">Reference proteome</keyword>
<sequence>MRTKSFVLDVGKEDRLIHGAIHLPDHQGSHPVVAICHGFKGFRKWGFFPYAAETLAESGLAVITFNFSMNGVGEDGEAFTELHKFARNTYSREQEDLQVLFQQLNDGNVPFSEELDMKQTALLGHSRGGVNSLLFAMDHPAIRGVALWNSVSRVDFFSDDLKQDILTKGTGTILNARTGQEMPISREVLDDIETNKKRFDLLGRLSEYRQPILILQAAQDPAVSVQTAKSIDQRAPRSQLHIIQEAGHTFNATHPFQESTPQLDEALQKTIHFFKQIFRTNF</sequence>
<dbReference type="InterPro" id="IPR029058">
    <property type="entry name" value="AB_hydrolase_fold"/>
</dbReference>
<keyword evidence="2" id="KW-0645">Protease</keyword>
<dbReference type="PANTHER" id="PTHR42886">
    <property type="entry name" value="RE40534P-RELATED"/>
    <property type="match status" value="1"/>
</dbReference>
<dbReference type="RefSeq" id="WP_185956213.1">
    <property type="nucleotide sequence ID" value="NZ_FXTI01000006.1"/>
</dbReference>
<reference evidence="2 3" key="1">
    <citation type="submission" date="2017-05" db="EMBL/GenBank/DDBJ databases">
        <authorList>
            <person name="Varghese N."/>
            <person name="Submissions S."/>
        </authorList>
    </citation>
    <scope>NUCLEOTIDE SEQUENCE [LARGE SCALE GENOMIC DNA]</scope>
    <source>
        <strain evidence="2 3">DSM 45474</strain>
    </source>
</reference>
<feature type="domain" description="Peptidase S9 prolyl oligopeptidase catalytic" evidence="1">
    <location>
        <begin position="50"/>
        <end position="278"/>
    </location>
</feature>
<accession>A0A521DP73</accession>
<name>A0A521DP73_9BACL</name>
<dbReference type="EMBL" id="FXTI01000006">
    <property type="protein sequence ID" value="SMO73524.1"/>
    <property type="molecule type" value="Genomic_DNA"/>
</dbReference>
<dbReference type="InterPro" id="IPR001375">
    <property type="entry name" value="Peptidase_S9_cat"/>
</dbReference>
<protein>
    <submittedName>
        <fullName evidence="2">Serine aminopeptidase, S33</fullName>
    </submittedName>
</protein>
<evidence type="ECO:0000259" key="1">
    <source>
        <dbReference type="Pfam" id="PF00326"/>
    </source>
</evidence>
<dbReference type="PANTHER" id="PTHR42886:SF53">
    <property type="entry name" value="ALPHA_BETA-HYDROLASES SUPERFAMILY PROTEIN"/>
    <property type="match status" value="1"/>
</dbReference>
<dbReference type="Proteomes" id="UP000315636">
    <property type="component" value="Unassembled WGS sequence"/>
</dbReference>
<dbReference type="Gene3D" id="3.40.50.1820">
    <property type="entry name" value="alpha/beta hydrolase"/>
    <property type="match status" value="1"/>
</dbReference>
<organism evidence="2 3">
    <name type="scientific">Melghirimyces algeriensis</name>
    <dbReference type="NCBI Taxonomy" id="910412"/>
    <lineage>
        <taxon>Bacteria</taxon>
        <taxon>Bacillati</taxon>
        <taxon>Bacillota</taxon>
        <taxon>Bacilli</taxon>
        <taxon>Bacillales</taxon>
        <taxon>Thermoactinomycetaceae</taxon>
        <taxon>Melghirimyces</taxon>
    </lineage>
</organism>
<evidence type="ECO:0000313" key="3">
    <source>
        <dbReference type="Proteomes" id="UP000315636"/>
    </source>
</evidence>
<dbReference type="AlphaFoldDB" id="A0A521DP73"/>
<keyword evidence="2" id="KW-0378">Hydrolase</keyword>
<proteinExistence type="predicted"/>
<evidence type="ECO:0000313" key="2">
    <source>
        <dbReference type="EMBL" id="SMO73524.1"/>
    </source>
</evidence>
<dbReference type="GO" id="GO:0006508">
    <property type="term" value="P:proteolysis"/>
    <property type="evidence" value="ECO:0007669"/>
    <property type="project" value="InterPro"/>
</dbReference>
<keyword evidence="2" id="KW-0031">Aminopeptidase</keyword>
<dbReference type="GO" id="GO:0004177">
    <property type="term" value="F:aminopeptidase activity"/>
    <property type="evidence" value="ECO:0007669"/>
    <property type="project" value="UniProtKB-KW"/>
</dbReference>
<dbReference type="GO" id="GO:0008236">
    <property type="term" value="F:serine-type peptidase activity"/>
    <property type="evidence" value="ECO:0007669"/>
    <property type="project" value="InterPro"/>
</dbReference>
<dbReference type="Pfam" id="PF00326">
    <property type="entry name" value="Peptidase_S9"/>
    <property type="match status" value="1"/>
</dbReference>